<accession>A0AAV4A3N9</accession>
<feature type="region of interest" description="Disordered" evidence="1">
    <location>
        <begin position="231"/>
        <end position="385"/>
    </location>
</feature>
<feature type="compositionally biased region" description="Low complexity" evidence="1">
    <location>
        <begin position="308"/>
        <end position="340"/>
    </location>
</feature>
<dbReference type="PANTHER" id="PTHR22168:SF8">
    <property type="entry name" value="TRANSMEMBRANE PROTEIN 26"/>
    <property type="match status" value="1"/>
</dbReference>
<feature type="transmembrane region" description="Helical" evidence="2">
    <location>
        <begin position="14"/>
        <end position="34"/>
    </location>
</feature>
<gene>
    <name evidence="3" type="ORF">PoB_002880400</name>
</gene>
<keyword evidence="4" id="KW-1185">Reference proteome</keyword>
<proteinExistence type="predicted"/>
<dbReference type="Proteomes" id="UP000735302">
    <property type="component" value="Unassembled WGS sequence"/>
</dbReference>
<evidence type="ECO:0000256" key="2">
    <source>
        <dbReference type="SAM" id="Phobius"/>
    </source>
</evidence>
<feature type="compositionally biased region" description="Basic and acidic residues" evidence="1">
    <location>
        <begin position="294"/>
        <end position="307"/>
    </location>
</feature>
<sequence length="385" mass="42417">MIQVPVPISLNPNMWTIVIEEMLLYLLVIGRWVLPRGAVTREQLSELLFAFIGIAADVMEFFSLFGEKDVRRNKILGYCLLGIWSLSILQFTMAVTVTQQPKRGRKITTVKSLEAQKSEPDEKEKLSSELGAIFISMAMQDVPFLTLRLYTIIKYNLINYSLIFFTSKNVLVISLLFYKIAVILQKRYCPEYVDEEDSGGEVKIRYRGGKEDPDRKESSASKYALDYEYAGFTPTKPNRSGPGGSPRMDSSGDLKQRNVSKQPNINVSPSTPQQKKKMNLEINAPPNGQALSPGKEDPQRAKVKDSGHSPAGSVGSASGASPAMSKSSSRPRSSDHGSLSPASPQGSSEQEGQITEPVIYTPPTQSAQPGDPEFKPYVSVVKIGD</sequence>
<keyword evidence="2" id="KW-1133">Transmembrane helix</keyword>
<feature type="compositionally biased region" description="Polar residues" evidence="1">
    <location>
        <begin position="257"/>
        <end position="273"/>
    </location>
</feature>
<name>A0AAV4A3N9_9GAST</name>
<dbReference type="AlphaFoldDB" id="A0AAV4A3N9"/>
<evidence type="ECO:0000313" key="3">
    <source>
        <dbReference type="EMBL" id="GFO02299.1"/>
    </source>
</evidence>
<keyword evidence="2 3" id="KW-0812">Transmembrane</keyword>
<feature type="transmembrane region" description="Helical" evidence="2">
    <location>
        <begin position="157"/>
        <end position="178"/>
    </location>
</feature>
<keyword evidence="2" id="KW-0472">Membrane</keyword>
<comment type="caution">
    <text evidence="3">The sequence shown here is derived from an EMBL/GenBank/DDBJ whole genome shotgun (WGS) entry which is preliminary data.</text>
</comment>
<feature type="transmembrane region" description="Helical" evidence="2">
    <location>
        <begin position="75"/>
        <end position="97"/>
    </location>
</feature>
<organism evidence="3 4">
    <name type="scientific">Plakobranchus ocellatus</name>
    <dbReference type="NCBI Taxonomy" id="259542"/>
    <lineage>
        <taxon>Eukaryota</taxon>
        <taxon>Metazoa</taxon>
        <taxon>Spiralia</taxon>
        <taxon>Lophotrochozoa</taxon>
        <taxon>Mollusca</taxon>
        <taxon>Gastropoda</taxon>
        <taxon>Heterobranchia</taxon>
        <taxon>Euthyneura</taxon>
        <taxon>Panpulmonata</taxon>
        <taxon>Sacoglossa</taxon>
        <taxon>Placobranchoidea</taxon>
        <taxon>Plakobranchidae</taxon>
        <taxon>Plakobranchus</taxon>
    </lineage>
</organism>
<feature type="compositionally biased region" description="Polar residues" evidence="1">
    <location>
        <begin position="341"/>
        <end position="353"/>
    </location>
</feature>
<dbReference type="EMBL" id="BLXT01003580">
    <property type="protein sequence ID" value="GFO02299.1"/>
    <property type="molecule type" value="Genomic_DNA"/>
</dbReference>
<dbReference type="Pfam" id="PF09772">
    <property type="entry name" value="Tmem26"/>
    <property type="match status" value="1"/>
</dbReference>
<evidence type="ECO:0000313" key="4">
    <source>
        <dbReference type="Proteomes" id="UP000735302"/>
    </source>
</evidence>
<protein>
    <submittedName>
        <fullName evidence="3">Transmembrane protein</fullName>
    </submittedName>
</protein>
<feature type="transmembrane region" description="Helical" evidence="2">
    <location>
        <begin position="46"/>
        <end position="63"/>
    </location>
</feature>
<dbReference type="InterPro" id="IPR019169">
    <property type="entry name" value="Transmembrane_26"/>
</dbReference>
<evidence type="ECO:0000256" key="1">
    <source>
        <dbReference type="SAM" id="MobiDB-lite"/>
    </source>
</evidence>
<reference evidence="3 4" key="1">
    <citation type="journal article" date="2021" name="Elife">
        <title>Chloroplast acquisition without the gene transfer in kleptoplastic sea slugs, Plakobranchus ocellatus.</title>
        <authorList>
            <person name="Maeda T."/>
            <person name="Takahashi S."/>
            <person name="Yoshida T."/>
            <person name="Shimamura S."/>
            <person name="Takaki Y."/>
            <person name="Nagai Y."/>
            <person name="Toyoda A."/>
            <person name="Suzuki Y."/>
            <person name="Arimoto A."/>
            <person name="Ishii H."/>
            <person name="Satoh N."/>
            <person name="Nishiyama T."/>
            <person name="Hasebe M."/>
            <person name="Maruyama T."/>
            <person name="Minagawa J."/>
            <person name="Obokata J."/>
            <person name="Shigenobu S."/>
        </authorList>
    </citation>
    <scope>NUCLEOTIDE SEQUENCE [LARGE SCALE GENOMIC DNA]</scope>
</reference>
<dbReference type="PANTHER" id="PTHR22168">
    <property type="entry name" value="TMEM26 PROTEIN"/>
    <property type="match status" value="1"/>
</dbReference>